<dbReference type="PANTHER" id="PTHR37984">
    <property type="entry name" value="PROTEIN CBG26694"/>
    <property type="match status" value="1"/>
</dbReference>
<evidence type="ECO:0000259" key="2">
    <source>
        <dbReference type="Pfam" id="PF17921"/>
    </source>
</evidence>
<feature type="compositionally biased region" description="Polar residues" evidence="1">
    <location>
        <begin position="344"/>
        <end position="353"/>
    </location>
</feature>
<dbReference type="Pfam" id="PF22938">
    <property type="entry name" value="Integrase_p58_C"/>
    <property type="match status" value="1"/>
</dbReference>
<dbReference type="FunFam" id="1.10.340.70:FF:000001">
    <property type="entry name" value="Retrovirus-related Pol polyprotein from transposon gypsy-like Protein"/>
    <property type="match status" value="1"/>
</dbReference>
<evidence type="ECO:0000313" key="4">
    <source>
        <dbReference type="EMBL" id="RNA36966.1"/>
    </source>
</evidence>
<name>A0A3M7SML4_BRAPC</name>
<dbReference type="Proteomes" id="UP000276133">
    <property type="component" value="Unassembled WGS sequence"/>
</dbReference>
<dbReference type="InterPro" id="IPR054465">
    <property type="entry name" value="Integrase_p58-like_C"/>
</dbReference>
<dbReference type="AlphaFoldDB" id="A0A3M7SML4"/>
<feature type="domain" description="Integrase p58-like C-terminal" evidence="3">
    <location>
        <begin position="289"/>
        <end position="322"/>
    </location>
</feature>
<proteinExistence type="predicted"/>
<protein>
    <submittedName>
        <fullName evidence="4">Retrovirus-related Pol poly from transposon</fullName>
    </submittedName>
</protein>
<dbReference type="Pfam" id="PF17921">
    <property type="entry name" value="Integrase_H2C2"/>
    <property type="match status" value="1"/>
</dbReference>
<evidence type="ECO:0000259" key="3">
    <source>
        <dbReference type="Pfam" id="PF22938"/>
    </source>
</evidence>
<dbReference type="InterPro" id="IPR050951">
    <property type="entry name" value="Retrovirus_Pol_polyprotein"/>
</dbReference>
<evidence type="ECO:0000256" key="1">
    <source>
        <dbReference type="SAM" id="MobiDB-lite"/>
    </source>
</evidence>
<sequence>MNNQFYRLCYDSQYSSLNRSTPMATIRNDQSNQFSANTNNINEESDNNDLKYVFGTANGQPLNVIGSCTSSLRIGTNEVKLIVFVAVDLQHDFLIGLDYMGKVQGTRDKLKEIYSSLGGEELHDKEIVIVLGWKDASENRPHNESFSGDLRTYWFQWGRLRVINGVLYRIWKICDDQLRYQLVVPRTMRKDILRQMHDSELGGHFGMTTMAGKIESKYYWPGQHKEIGDYVRNCIKCQEAKTNGILKRGPLKPIITSRPFQLVSCDILGPLPVTKDVWLGEEERESWKGPYEVLAKITELTYKIKQINGKKKLIVNIYRIKKYLMLAVQQEEISLSQEQNITINEDGNENNLDSPRLPSCDAENYHHIPEDLSPTSQVMPVRSDSEDLISKLKLIGVESYLKKKE</sequence>
<feature type="domain" description="Integrase zinc-binding" evidence="2">
    <location>
        <begin position="184"/>
        <end position="242"/>
    </location>
</feature>
<gene>
    <name evidence="4" type="ORF">BpHYR1_054109</name>
</gene>
<dbReference type="OrthoDB" id="10030726at2759"/>
<keyword evidence="5" id="KW-1185">Reference proteome</keyword>
<dbReference type="InterPro" id="IPR041588">
    <property type="entry name" value="Integrase_H2C2"/>
</dbReference>
<dbReference type="STRING" id="10195.A0A3M7SML4"/>
<dbReference type="Gene3D" id="1.10.340.70">
    <property type="match status" value="1"/>
</dbReference>
<organism evidence="4 5">
    <name type="scientific">Brachionus plicatilis</name>
    <name type="common">Marine rotifer</name>
    <name type="synonym">Brachionus muelleri</name>
    <dbReference type="NCBI Taxonomy" id="10195"/>
    <lineage>
        <taxon>Eukaryota</taxon>
        <taxon>Metazoa</taxon>
        <taxon>Spiralia</taxon>
        <taxon>Gnathifera</taxon>
        <taxon>Rotifera</taxon>
        <taxon>Eurotatoria</taxon>
        <taxon>Monogononta</taxon>
        <taxon>Pseudotrocha</taxon>
        <taxon>Ploima</taxon>
        <taxon>Brachionidae</taxon>
        <taxon>Brachionus</taxon>
    </lineage>
</organism>
<dbReference type="PANTHER" id="PTHR37984:SF5">
    <property type="entry name" value="PROTEIN NYNRIN-LIKE"/>
    <property type="match status" value="1"/>
</dbReference>
<feature type="region of interest" description="Disordered" evidence="1">
    <location>
        <begin position="344"/>
        <end position="377"/>
    </location>
</feature>
<evidence type="ECO:0000313" key="5">
    <source>
        <dbReference type="Proteomes" id="UP000276133"/>
    </source>
</evidence>
<dbReference type="EMBL" id="REGN01001110">
    <property type="protein sequence ID" value="RNA36966.1"/>
    <property type="molecule type" value="Genomic_DNA"/>
</dbReference>
<accession>A0A3M7SML4</accession>
<comment type="caution">
    <text evidence="4">The sequence shown here is derived from an EMBL/GenBank/DDBJ whole genome shotgun (WGS) entry which is preliminary data.</text>
</comment>
<reference evidence="4 5" key="1">
    <citation type="journal article" date="2018" name="Sci. Rep.">
        <title>Genomic signatures of local adaptation to the degree of environmental predictability in rotifers.</title>
        <authorList>
            <person name="Franch-Gras L."/>
            <person name="Hahn C."/>
            <person name="Garcia-Roger E.M."/>
            <person name="Carmona M.J."/>
            <person name="Serra M."/>
            <person name="Gomez A."/>
        </authorList>
    </citation>
    <scope>NUCLEOTIDE SEQUENCE [LARGE SCALE GENOMIC DNA]</scope>
    <source>
        <strain evidence="4">HYR1</strain>
    </source>
</reference>